<dbReference type="EMBL" id="VUNA01000011">
    <property type="protein sequence ID" value="MST71006.1"/>
    <property type="molecule type" value="Genomic_DNA"/>
</dbReference>
<keyword evidence="2" id="KW-0812">Transmembrane</keyword>
<feature type="region of interest" description="Disordered" evidence="1">
    <location>
        <begin position="423"/>
        <end position="482"/>
    </location>
</feature>
<dbReference type="Proteomes" id="UP000469424">
    <property type="component" value="Unassembled WGS sequence"/>
</dbReference>
<feature type="compositionally biased region" description="Basic and acidic residues" evidence="1">
    <location>
        <begin position="499"/>
        <end position="512"/>
    </location>
</feature>
<protein>
    <submittedName>
        <fullName evidence="4">Zinc ribbon domain-containing protein</fullName>
    </submittedName>
</protein>
<feature type="domain" description="Zinc-ribbon" evidence="3">
    <location>
        <begin position="2"/>
        <end position="24"/>
    </location>
</feature>
<evidence type="ECO:0000259" key="3">
    <source>
        <dbReference type="Pfam" id="PF13240"/>
    </source>
</evidence>
<feature type="compositionally biased region" description="Acidic residues" evidence="1">
    <location>
        <begin position="362"/>
        <end position="382"/>
    </location>
</feature>
<feature type="region of interest" description="Disordered" evidence="1">
    <location>
        <begin position="238"/>
        <end position="382"/>
    </location>
</feature>
<feature type="compositionally biased region" description="Low complexity" evidence="1">
    <location>
        <begin position="514"/>
        <end position="532"/>
    </location>
</feature>
<evidence type="ECO:0000313" key="5">
    <source>
        <dbReference type="Proteomes" id="UP000469424"/>
    </source>
</evidence>
<dbReference type="Pfam" id="PF13240">
    <property type="entry name" value="Zn_Ribbon_1"/>
    <property type="match status" value="1"/>
</dbReference>
<feature type="region of interest" description="Disordered" evidence="1">
    <location>
        <begin position="28"/>
        <end position="209"/>
    </location>
</feature>
<feature type="compositionally biased region" description="Basic and acidic residues" evidence="1">
    <location>
        <begin position="238"/>
        <end position="247"/>
    </location>
</feature>
<feature type="compositionally biased region" description="Basic and acidic residues" evidence="1">
    <location>
        <begin position="187"/>
        <end position="209"/>
    </location>
</feature>
<feature type="compositionally biased region" description="Basic and acidic residues" evidence="1">
    <location>
        <begin position="295"/>
        <end position="313"/>
    </location>
</feature>
<proteinExistence type="predicted"/>
<dbReference type="InterPro" id="IPR026870">
    <property type="entry name" value="Zinc_ribbon_dom"/>
</dbReference>
<feature type="compositionally biased region" description="Polar residues" evidence="1">
    <location>
        <begin position="114"/>
        <end position="125"/>
    </location>
</feature>
<feature type="region of interest" description="Disordered" evidence="1">
    <location>
        <begin position="394"/>
        <end position="413"/>
    </location>
</feature>
<feature type="compositionally biased region" description="Basic and acidic residues" evidence="1">
    <location>
        <begin position="158"/>
        <end position="174"/>
    </location>
</feature>
<feature type="compositionally biased region" description="Basic and acidic residues" evidence="1">
    <location>
        <begin position="67"/>
        <end position="78"/>
    </location>
</feature>
<gene>
    <name evidence="4" type="ORF">FYJ65_06620</name>
</gene>
<keyword evidence="2" id="KW-0472">Membrane</keyword>
<feature type="compositionally biased region" description="Acidic residues" evidence="1">
    <location>
        <begin position="533"/>
        <end position="559"/>
    </location>
</feature>
<name>A0A6N7XM27_9FIRM</name>
<sequence length="895" mass="98438">MFCSNCGNKIADGAKFCSVCGAKVASTGLESATEHPVKNRNQQAAGETKTAKSADHGFSMNLDWDDSDTHAPKRKSEVAFDWSSVVDDRNSRRRPRKEVRSPWEDYSDEFESVPNRSASSGTSSYRAPEKKTSLEEELFGKEEPSRDRSRTMNFIDVLKQEKDEQERAEYENLRKNVPADSFEDTAYPERRESVLPESQREHTQGYTDLKDDIIAEMDKRDGAATFEEQLAKIRAEREEARKQEVAPEKPQNFVEDSEQEFDRILSGMKSEKKRAPKQDNLESIFSGGSNIFEDEAPKAPEKADRNAVFHDYEDSFTSVDTPSVEDEYDNIRLNHLADEDEQEPEQEAAVKPAEKGSYDDFFFGEDDVELNPAELDDESEEENVAAGIDLFGDALTPEEPAKEESDVEDAYAGFDEYLDYVPKRRASRAARVEEPDDLDDDDEDFSLDDAAEEKTPVKETPATAEATEAPAAPSTDEKEAVDDEIAALQKKLEMLLKQKSGEAAEEAPKEPTVEVEATPVETAPEEVPAAEVLAEETAEVEAETPADDAGVDEYNDGAMDFDLEAELDNLSAPKELEAPQVEESYSDSYMDGIADQNTGVQNDDVTPVLNIQDAVNNDAAADSAFAENEQLDLDKELAQLGFDLGVDTTPEEPKEEEIFFNAETIDTGDNKGSDTVVLPSEDILNQAAAAKDQNSMSLEDLENDIFGGAPDADDLEATRKIDKFYTLYRKNEEFQKLLDAEYSKLQGEDIDDDVTDAMNSILGTQPEAPVQEAPQAPQMQSQMQEAAPQENPSSMSLSAAVNAAAPSAPAEAVQETGKKAKKKAKKVKEEADYDEKGGSVLTVIAIVVAVLLVVLLGIILILNFAPESGIAQTLNEVIGNYTNFFADGGGFGGLM</sequence>
<feature type="transmembrane region" description="Helical" evidence="2">
    <location>
        <begin position="840"/>
        <end position="862"/>
    </location>
</feature>
<feature type="region of interest" description="Disordered" evidence="1">
    <location>
        <begin position="766"/>
        <end position="794"/>
    </location>
</feature>
<organism evidence="4 5">
    <name type="scientific">Mogibacterium kristiansenii</name>
    <dbReference type="NCBI Taxonomy" id="2606708"/>
    <lineage>
        <taxon>Bacteria</taxon>
        <taxon>Bacillati</taxon>
        <taxon>Bacillota</taxon>
        <taxon>Clostridia</taxon>
        <taxon>Peptostreptococcales</taxon>
        <taxon>Anaerovoracaceae</taxon>
        <taxon>Mogibacterium</taxon>
    </lineage>
</organism>
<feature type="compositionally biased region" description="Low complexity" evidence="1">
    <location>
        <begin position="459"/>
        <end position="473"/>
    </location>
</feature>
<keyword evidence="5" id="KW-1185">Reference proteome</keyword>
<reference evidence="4 5" key="1">
    <citation type="submission" date="2019-08" db="EMBL/GenBank/DDBJ databases">
        <title>In-depth cultivation of the pig gut microbiome towards novel bacterial diversity and tailored functional studies.</title>
        <authorList>
            <person name="Wylensek D."/>
            <person name="Hitch T.C.A."/>
            <person name="Clavel T."/>
        </authorList>
    </citation>
    <scope>NUCLEOTIDE SEQUENCE [LARGE SCALE GENOMIC DNA]</scope>
    <source>
        <strain evidence="4 5">WCA-MUC-591-APC-4B</strain>
    </source>
</reference>
<evidence type="ECO:0000256" key="1">
    <source>
        <dbReference type="SAM" id="MobiDB-lite"/>
    </source>
</evidence>
<feature type="compositionally biased region" description="Acidic residues" evidence="1">
    <location>
        <begin position="434"/>
        <end position="451"/>
    </location>
</feature>
<feature type="region of interest" description="Disordered" evidence="1">
    <location>
        <begin position="499"/>
        <end position="559"/>
    </location>
</feature>
<comment type="caution">
    <text evidence="4">The sequence shown here is derived from an EMBL/GenBank/DDBJ whole genome shotgun (WGS) entry which is preliminary data.</text>
</comment>
<accession>A0A6N7XM27</accession>
<keyword evidence="2" id="KW-1133">Transmembrane helix</keyword>
<dbReference type="RefSeq" id="WP_206157344.1">
    <property type="nucleotide sequence ID" value="NZ_VUNA01000011.1"/>
</dbReference>
<dbReference type="AlphaFoldDB" id="A0A6N7XM27"/>
<feature type="compositionally biased region" description="Basic and acidic residues" evidence="1">
    <location>
        <begin position="127"/>
        <end position="150"/>
    </location>
</feature>
<evidence type="ECO:0000313" key="4">
    <source>
        <dbReference type="EMBL" id="MST71006.1"/>
    </source>
</evidence>
<evidence type="ECO:0000256" key="2">
    <source>
        <dbReference type="SAM" id="Phobius"/>
    </source>
</evidence>